<sequence>MKKWLFFVVCSLILIWAYFQFSPSYSLSRKAKEEFAKGNYQESYHLANLALEKNLYNKAAFSVANQSKQRLNIQNFLNKTKENYNILIQILQKPKLSPQEFLQIQWIYEAFIREYQTLFFFNHPTKQEKEEIESYAQWFKQLKLKIDSAKAIKH</sequence>
<evidence type="ECO:0000313" key="1">
    <source>
        <dbReference type="EMBL" id="KPH50450.1"/>
    </source>
</evidence>
<proteinExistence type="predicted"/>
<name>A0A0N1MNM2_9HELI</name>
<dbReference type="STRING" id="35818.HPU229336_02445"/>
<accession>A0A0N1MNM2</accession>
<dbReference type="AlphaFoldDB" id="A0A0N1MNM2"/>
<evidence type="ECO:0000313" key="3">
    <source>
        <dbReference type="Proteomes" id="UP000037800"/>
    </source>
</evidence>
<organism evidence="2 4">
    <name type="scientific">Helicobacter pullorum</name>
    <dbReference type="NCBI Taxonomy" id="35818"/>
    <lineage>
        <taxon>Bacteria</taxon>
        <taxon>Pseudomonadati</taxon>
        <taxon>Campylobacterota</taxon>
        <taxon>Epsilonproteobacteria</taxon>
        <taxon>Campylobacterales</taxon>
        <taxon>Helicobacteraceae</taxon>
        <taxon>Helicobacter</taxon>
    </lineage>
</organism>
<dbReference type="RefSeq" id="WP_054198091.1">
    <property type="nucleotide sequence ID" value="NZ_CAJFGW010000008.1"/>
</dbReference>
<dbReference type="PATRIC" id="fig|35818.10.peg.514"/>
<dbReference type="EMBL" id="JNOC01000035">
    <property type="protein sequence ID" value="KPH55619.1"/>
    <property type="molecule type" value="Genomic_DNA"/>
</dbReference>
<protein>
    <submittedName>
        <fullName evidence="2">Uncharacterized protein</fullName>
    </submittedName>
</protein>
<comment type="caution">
    <text evidence="2">The sequence shown here is derived from an EMBL/GenBank/DDBJ whole genome shotgun (WGS) entry which is preliminary data.</text>
</comment>
<dbReference type="GeneID" id="93195858"/>
<evidence type="ECO:0000313" key="2">
    <source>
        <dbReference type="EMBL" id="KPH55619.1"/>
    </source>
</evidence>
<dbReference type="Proteomes" id="UP000037800">
    <property type="component" value="Unassembled WGS sequence"/>
</dbReference>
<dbReference type="EMBL" id="JNUR01000018">
    <property type="protein sequence ID" value="KPH50450.1"/>
    <property type="molecule type" value="Genomic_DNA"/>
</dbReference>
<reference evidence="3 4" key="1">
    <citation type="submission" date="2014-06" db="EMBL/GenBank/DDBJ databases">
        <title>Helicobacter pullorum isolates in fresh chicken meat - phenotypic and genotypic features.</title>
        <authorList>
            <person name="Borges V."/>
            <person name="Santos A."/>
            <person name="Correia C.B."/>
            <person name="Saraiva M."/>
            <person name="Menard A."/>
            <person name="Vieira L."/>
            <person name="Sampaio D.A."/>
            <person name="Gomes J.P."/>
            <person name="Oleastro M."/>
        </authorList>
    </citation>
    <scope>NUCLEOTIDE SEQUENCE [LARGE SCALE GENOMIC DNA]</scope>
    <source>
        <strain evidence="2 4">229334/12</strain>
        <strain evidence="1 3">229336/12</strain>
    </source>
</reference>
<dbReference type="Proteomes" id="UP000037997">
    <property type="component" value="Unassembled WGS sequence"/>
</dbReference>
<evidence type="ECO:0000313" key="4">
    <source>
        <dbReference type="Proteomes" id="UP000037997"/>
    </source>
</evidence>
<gene>
    <name evidence="2" type="ORF">HPU229334_07255</name>
    <name evidence="1" type="ORF">HPU229336_02445</name>
</gene>